<dbReference type="RefSeq" id="WP_014219564.1">
    <property type="nucleotide sequence ID" value="NZ_LWBO01000009.1"/>
</dbReference>
<comment type="caution">
    <text evidence="2">The sequence shown here is derived from an EMBL/GenBank/DDBJ whole genome shotgun (WGS) entry which is preliminary data.</text>
</comment>
<name>A0ABX3NYJ0_9BACT</name>
<dbReference type="Gene3D" id="1.20.1290.10">
    <property type="entry name" value="AhpD-like"/>
    <property type="match status" value="1"/>
</dbReference>
<keyword evidence="3" id="KW-1185">Reference proteome</keyword>
<reference evidence="2 3" key="1">
    <citation type="submission" date="2016-04" db="EMBL/GenBank/DDBJ databases">
        <authorList>
            <person name="Chen L."/>
            <person name="Zhuang W."/>
            <person name="Wang G."/>
        </authorList>
    </citation>
    <scope>NUCLEOTIDE SEQUENCE [LARGE SCALE GENOMIC DNA]</scope>
    <source>
        <strain evidence="3">GR20</strain>
    </source>
</reference>
<feature type="domain" description="Carboxymuconolactone decarboxylase-like" evidence="1">
    <location>
        <begin position="14"/>
        <end position="94"/>
    </location>
</feature>
<protein>
    <submittedName>
        <fullName evidence="2">Alkylhydroperoxidase</fullName>
    </submittedName>
</protein>
<gene>
    <name evidence="2" type="ORF">A4D02_27875</name>
</gene>
<dbReference type="PANTHER" id="PTHR34846:SF10">
    <property type="entry name" value="CYTOPLASMIC PROTEIN"/>
    <property type="match status" value="1"/>
</dbReference>
<dbReference type="InterPro" id="IPR029032">
    <property type="entry name" value="AhpD-like"/>
</dbReference>
<accession>A0ABX3NYJ0</accession>
<sequence>MKERMNIDAAEPGIYKAMNAAEKEMAGFTIEKKLAELIKLRTSQINGCGYCVNYHAGDARKAGETEQRVYAISAWWETPFYTEAERAALKLAEEVTNIKEAGLREETFQNARKYFSEQEIAQLIFITTVTNSWNRIAISMHMVAA</sequence>
<dbReference type="NCBIfam" id="TIGR00778">
    <property type="entry name" value="ahpD_dom"/>
    <property type="match status" value="1"/>
</dbReference>
<dbReference type="Pfam" id="PF02627">
    <property type="entry name" value="CMD"/>
    <property type="match status" value="1"/>
</dbReference>
<evidence type="ECO:0000313" key="3">
    <source>
        <dbReference type="Proteomes" id="UP000192277"/>
    </source>
</evidence>
<evidence type="ECO:0000259" key="1">
    <source>
        <dbReference type="Pfam" id="PF02627"/>
    </source>
</evidence>
<proteinExistence type="predicted"/>
<dbReference type="InterPro" id="IPR004675">
    <property type="entry name" value="AhpD_core"/>
</dbReference>
<dbReference type="SUPFAM" id="SSF69118">
    <property type="entry name" value="AhpD-like"/>
    <property type="match status" value="1"/>
</dbReference>
<dbReference type="EMBL" id="LWBO01000009">
    <property type="protein sequence ID" value="OQP49898.1"/>
    <property type="molecule type" value="Genomic_DNA"/>
</dbReference>
<dbReference type="Proteomes" id="UP000192277">
    <property type="component" value="Unassembled WGS sequence"/>
</dbReference>
<evidence type="ECO:0000313" key="2">
    <source>
        <dbReference type="EMBL" id="OQP49898.1"/>
    </source>
</evidence>
<dbReference type="InterPro" id="IPR003779">
    <property type="entry name" value="CMD-like"/>
</dbReference>
<dbReference type="PANTHER" id="PTHR34846">
    <property type="entry name" value="4-CARBOXYMUCONOLACTONE DECARBOXYLASE FAMILY PROTEIN (AFU_ORTHOLOGUE AFUA_6G11590)"/>
    <property type="match status" value="1"/>
</dbReference>
<organism evidence="2 3">
    <name type="scientific">Niastella koreensis</name>
    <dbReference type="NCBI Taxonomy" id="354356"/>
    <lineage>
        <taxon>Bacteria</taxon>
        <taxon>Pseudomonadati</taxon>
        <taxon>Bacteroidota</taxon>
        <taxon>Chitinophagia</taxon>
        <taxon>Chitinophagales</taxon>
        <taxon>Chitinophagaceae</taxon>
        <taxon>Niastella</taxon>
    </lineage>
</organism>